<dbReference type="Proteomes" id="UP000242715">
    <property type="component" value="Unassembled WGS sequence"/>
</dbReference>
<protein>
    <submittedName>
        <fullName evidence="1">Uncharacterized protein</fullName>
    </submittedName>
</protein>
<sequence length="104" mass="11496">MGAACKLVKQCSSPIYLIELPSPAVEIHSISLHSLWKTTNLPMFKILGQSVPDSGVVCSCTWLCCKKLVFLFNKAKVERVLGDGRATLSGHGWWFKMYGATINH</sequence>
<accession>A0A2Z6ND34</accession>
<dbReference type="EMBL" id="DF973537">
    <property type="protein sequence ID" value="GAU33825.1"/>
    <property type="molecule type" value="Genomic_DNA"/>
</dbReference>
<organism evidence="1 2">
    <name type="scientific">Trifolium subterraneum</name>
    <name type="common">Subterranean clover</name>
    <dbReference type="NCBI Taxonomy" id="3900"/>
    <lineage>
        <taxon>Eukaryota</taxon>
        <taxon>Viridiplantae</taxon>
        <taxon>Streptophyta</taxon>
        <taxon>Embryophyta</taxon>
        <taxon>Tracheophyta</taxon>
        <taxon>Spermatophyta</taxon>
        <taxon>Magnoliopsida</taxon>
        <taxon>eudicotyledons</taxon>
        <taxon>Gunneridae</taxon>
        <taxon>Pentapetalae</taxon>
        <taxon>rosids</taxon>
        <taxon>fabids</taxon>
        <taxon>Fabales</taxon>
        <taxon>Fabaceae</taxon>
        <taxon>Papilionoideae</taxon>
        <taxon>50 kb inversion clade</taxon>
        <taxon>NPAAA clade</taxon>
        <taxon>Hologalegina</taxon>
        <taxon>IRL clade</taxon>
        <taxon>Trifolieae</taxon>
        <taxon>Trifolium</taxon>
    </lineage>
</organism>
<name>A0A2Z6ND34_TRISU</name>
<evidence type="ECO:0000313" key="1">
    <source>
        <dbReference type="EMBL" id="GAU33825.1"/>
    </source>
</evidence>
<evidence type="ECO:0000313" key="2">
    <source>
        <dbReference type="Proteomes" id="UP000242715"/>
    </source>
</evidence>
<dbReference type="AlphaFoldDB" id="A0A2Z6ND34"/>
<reference evidence="2" key="1">
    <citation type="journal article" date="2017" name="Front. Plant Sci.">
        <title>Climate Clever Clovers: New Paradigm to Reduce the Environmental Footprint of Ruminants by Breeding Low Methanogenic Forages Utilizing Haplotype Variation.</title>
        <authorList>
            <person name="Kaur P."/>
            <person name="Appels R."/>
            <person name="Bayer P.E."/>
            <person name="Keeble-Gagnere G."/>
            <person name="Wang J."/>
            <person name="Hirakawa H."/>
            <person name="Shirasawa K."/>
            <person name="Vercoe P."/>
            <person name="Stefanova K."/>
            <person name="Durmic Z."/>
            <person name="Nichols P."/>
            <person name="Revell C."/>
            <person name="Isobe S.N."/>
            <person name="Edwards D."/>
            <person name="Erskine W."/>
        </authorList>
    </citation>
    <scope>NUCLEOTIDE SEQUENCE [LARGE SCALE GENOMIC DNA]</scope>
    <source>
        <strain evidence="2">cv. Daliak</strain>
    </source>
</reference>
<keyword evidence="2" id="KW-1185">Reference proteome</keyword>
<gene>
    <name evidence="1" type="ORF">TSUD_221630</name>
</gene>
<proteinExistence type="predicted"/>